<dbReference type="Proteomes" id="UP001446337">
    <property type="component" value="Chromosome"/>
</dbReference>
<reference evidence="3 5" key="2">
    <citation type="submission" date="2024-05" db="EMBL/GenBank/DDBJ databases">
        <title>Achromobacter denitrificans. BP1, complete genome.</title>
        <authorList>
            <person name="Zhang B."/>
        </authorList>
    </citation>
    <scope>NUCLEOTIDE SEQUENCE [LARGE SCALE GENOMIC DNA]</scope>
    <source>
        <strain evidence="3 5">BP1</strain>
    </source>
</reference>
<feature type="transmembrane region" description="Helical" evidence="1">
    <location>
        <begin position="55"/>
        <end position="76"/>
    </location>
</feature>
<dbReference type="EMBL" id="CP154792">
    <property type="protein sequence ID" value="XAN13902.1"/>
    <property type="molecule type" value="Genomic_DNA"/>
</dbReference>
<reference evidence="2 4" key="1">
    <citation type="submission" date="2020-05" db="EMBL/GenBank/DDBJ databases">
        <title>FDA dAtabase for Regulatory Grade micrObial Sequences (FDA-ARGOS): Supporting development and validation of Infectious Disease Dx tests.</title>
        <authorList>
            <person name="Sproer C."/>
            <person name="Gronow S."/>
            <person name="Severitt S."/>
            <person name="Schroder I."/>
            <person name="Tallon L."/>
            <person name="Sadzewicz L."/>
            <person name="Zhao X."/>
            <person name="Vavikolanu K."/>
            <person name="Mehta A."/>
            <person name="Aluvathingal J."/>
            <person name="Nadendla S."/>
            <person name="Myers T."/>
            <person name="Yan Y."/>
            <person name="Sichtig H."/>
        </authorList>
    </citation>
    <scope>NUCLEOTIDE SEQUENCE [LARGE SCALE GENOMIC DNA]</scope>
    <source>
        <strain evidence="2 4">FDAARGOS_787</strain>
    </source>
</reference>
<evidence type="ECO:0000313" key="4">
    <source>
        <dbReference type="Proteomes" id="UP000509782"/>
    </source>
</evidence>
<evidence type="ECO:0000313" key="3">
    <source>
        <dbReference type="EMBL" id="XAN13902.1"/>
    </source>
</evidence>
<protein>
    <submittedName>
        <fullName evidence="2">Uncharacterized protein</fullName>
    </submittedName>
</protein>
<keyword evidence="1" id="KW-1133">Transmembrane helix</keyword>
<gene>
    <name evidence="3" type="ORF">AAIK43_21225</name>
    <name evidence="2" type="ORF">FOC81_01865</name>
</gene>
<accession>A0A6N0JEF7</accession>
<evidence type="ECO:0000313" key="2">
    <source>
        <dbReference type="EMBL" id="QKQ45521.1"/>
    </source>
</evidence>
<evidence type="ECO:0000256" key="1">
    <source>
        <dbReference type="SAM" id="Phobius"/>
    </source>
</evidence>
<keyword evidence="1" id="KW-0812">Transmembrane</keyword>
<dbReference type="EMBL" id="CP054569">
    <property type="protein sequence ID" value="QKQ45521.1"/>
    <property type="molecule type" value="Genomic_DNA"/>
</dbReference>
<dbReference type="Proteomes" id="UP000509782">
    <property type="component" value="Chromosome"/>
</dbReference>
<organism evidence="2 4">
    <name type="scientific">Achromobacter denitrificans</name>
    <name type="common">Alcaligenes denitrificans</name>
    <dbReference type="NCBI Taxonomy" id="32002"/>
    <lineage>
        <taxon>Bacteria</taxon>
        <taxon>Pseudomonadati</taxon>
        <taxon>Pseudomonadota</taxon>
        <taxon>Betaproteobacteria</taxon>
        <taxon>Burkholderiales</taxon>
        <taxon>Alcaligenaceae</taxon>
        <taxon>Achromobacter</taxon>
    </lineage>
</organism>
<name>A0A6N0JEF7_ACHDE</name>
<dbReference type="AlphaFoldDB" id="A0A6N0JEF7"/>
<dbReference type="RefSeq" id="WP_088146440.1">
    <property type="nucleotide sequence ID" value="NZ_CP020917.1"/>
</dbReference>
<evidence type="ECO:0000313" key="5">
    <source>
        <dbReference type="Proteomes" id="UP001446337"/>
    </source>
</evidence>
<feature type="transmembrane region" description="Helical" evidence="1">
    <location>
        <begin position="32"/>
        <end position="49"/>
    </location>
</feature>
<sequence>MHTTDPVPTAPRAAARLRRLDARRPDFPGEHLIVFGAGAWLMLAGMRSGPGLKGLALTALGTALIGRAASGTGGIARLARVMKRLS</sequence>
<keyword evidence="5" id="KW-1185">Reference proteome</keyword>
<keyword evidence="1" id="KW-0472">Membrane</keyword>
<proteinExistence type="predicted"/>